<dbReference type="Pfam" id="PF07690">
    <property type="entry name" value="MFS_1"/>
    <property type="match status" value="1"/>
</dbReference>
<dbReference type="STRING" id="888741.HMPREF9098_1566"/>
<gene>
    <name evidence="6" type="primary">atu</name>
    <name evidence="6" type="ORF">HMPREF9098_1566</name>
</gene>
<keyword evidence="7" id="KW-1185">Reference proteome</keyword>
<protein>
    <submittedName>
        <fullName evidence="6">Transporter, major facilitator family protein</fullName>
    </submittedName>
</protein>
<organism evidence="6 7">
    <name type="scientific">Kingella denitrificans ATCC 33394</name>
    <dbReference type="NCBI Taxonomy" id="888741"/>
    <lineage>
        <taxon>Bacteria</taxon>
        <taxon>Pseudomonadati</taxon>
        <taxon>Pseudomonadota</taxon>
        <taxon>Betaproteobacteria</taxon>
        <taxon>Neisseriales</taxon>
        <taxon>Neisseriaceae</taxon>
        <taxon>Kingella</taxon>
    </lineage>
</organism>
<dbReference type="PANTHER" id="PTHR11360">
    <property type="entry name" value="MONOCARBOXYLATE TRANSPORTER"/>
    <property type="match status" value="1"/>
</dbReference>
<proteinExistence type="predicted"/>
<feature type="transmembrane region" description="Helical" evidence="4">
    <location>
        <begin position="139"/>
        <end position="162"/>
    </location>
</feature>
<comment type="caution">
    <text evidence="6">The sequence shown here is derived from an EMBL/GenBank/DDBJ whole genome shotgun (WGS) entry which is preliminary data.</text>
</comment>
<dbReference type="InterPro" id="IPR050327">
    <property type="entry name" value="Proton-linked_MCT"/>
</dbReference>
<evidence type="ECO:0000256" key="1">
    <source>
        <dbReference type="ARBA" id="ARBA00022692"/>
    </source>
</evidence>
<dbReference type="PANTHER" id="PTHR11360:SF284">
    <property type="entry name" value="EG:103B4.3 PROTEIN-RELATED"/>
    <property type="match status" value="1"/>
</dbReference>
<evidence type="ECO:0000256" key="2">
    <source>
        <dbReference type="ARBA" id="ARBA00022989"/>
    </source>
</evidence>
<feature type="transmembrane region" description="Helical" evidence="4">
    <location>
        <begin position="223"/>
        <end position="242"/>
    </location>
</feature>
<evidence type="ECO:0000313" key="6">
    <source>
        <dbReference type="EMBL" id="EGC17052.1"/>
    </source>
</evidence>
<dbReference type="HOGENOM" id="CLU_001265_59_9_4"/>
<dbReference type="Proteomes" id="UP000004088">
    <property type="component" value="Unassembled WGS sequence"/>
</dbReference>
<name>F0F0D1_9NEIS</name>
<dbReference type="PROSITE" id="PS50850">
    <property type="entry name" value="MFS"/>
    <property type="match status" value="1"/>
</dbReference>
<feature type="domain" description="Major facilitator superfamily (MFS) profile" evidence="5">
    <location>
        <begin position="11"/>
        <end position="406"/>
    </location>
</feature>
<feature type="transmembrane region" description="Helical" evidence="4">
    <location>
        <begin position="313"/>
        <end position="333"/>
    </location>
</feature>
<feature type="transmembrane region" description="Helical" evidence="4">
    <location>
        <begin position="104"/>
        <end position="127"/>
    </location>
</feature>
<accession>F0F0D1</accession>
<feature type="transmembrane region" description="Helical" evidence="4">
    <location>
        <begin position="262"/>
        <end position="282"/>
    </location>
</feature>
<dbReference type="SUPFAM" id="SSF103473">
    <property type="entry name" value="MFS general substrate transporter"/>
    <property type="match status" value="1"/>
</dbReference>
<feature type="transmembrane region" description="Helical" evidence="4">
    <location>
        <begin position="289"/>
        <end position="307"/>
    </location>
</feature>
<dbReference type="InterPro" id="IPR020846">
    <property type="entry name" value="MFS_dom"/>
</dbReference>
<evidence type="ECO:0000256" key="4">
    <source>
        <dbReference type="SAM" id="Phobius"/>
    </source>
</evidence>
<evidence type="ECO:0000259" key="5">
    <source>
        <dbReference type="PROSITE" id="PS50850"/>
    </source>
</evidence>
<sequence length="408" mass="44203">MTHSHAPRWQLWLFVLAAAFILLVTIGMRMTLGLFVRPLVNDTALSIAEVSLAIAVTQLMWGVSQPLSGALSDRFGAWRVLWMGSLMLAAGWLLVSFMPTQFGLLVGMGLLVAWGMGAGSWSILMSLIANRLPERMRGLASGVANAGGSFGQFVFAPMLQWLMSLPQLGWRGAMWVLAAWAVLILPAARWLSHGAHKVQAASHAPHAHEPMARVVRQAFRNRNYILLHLGFATCGFHVAFLATHLPNEIALCGLPVSVASTSLAIVGIANLVGSLVVGWCVGRWRNKSILAVLYAVRVVLIAAYLFMPRTDVNFYIFAAGLGLTWLATVPPTAALTGRLFGTRYLATLFGLTLLSHQIGGFLGAYLGGKAIMAFNDYGWMWHADLVLAALAVVLHLMIREPNIQTPAS</sequence>
<feature type="transmembrane region" description="Helical" evidence="4">
    <location>
        <begin position="168"/>
        <end position="188"/>
    </location>
</feature>
<dbReference type="CDD" id="cd17355">
    <property type="entry name" value="MFS_YcxA_like"/>
    <property type="match status" value="1"/>
</dbReference>
<dbReference type="RefSeq" id="WP_003783303.1">
    <property type="nucleotide sequence ID" value="NZ_GL870929.1"/>
</dbReference>
<dbReference type="EMBL" id="AEWV01000024">
    <property type="protein sequence ID" value="EGC17052.1"/>
    <property type="molecule type" value="Genomic_DNA"/>
</dbReference>
<dbReference type="AlphaFoldDB" id="F0F0D1"/>
<feature type="transmembrane region" description="Helical" evidence="4">
    <location>
        <begin position="12"/>
        <end position="32"/>
    </location>
</feature>
<dbReference type="GO" id="GO:0022857">
    <property type="term" value="F:transmembrane transporter activity"/>
    <property type="evidence" value="ECO:0007669"/>
    <property type="project" value="InterPro"/>
</dbReference>
<keyword evidence="2 4" id="KW-1133">Transmembrane helix</keyword>
<keyword evidence="3 4" id="KW-0472">Membrane</keyword>
<dbReference type="InterPro" id="IPR036259">
    <property type="entry name" value="MFS_trans_sf"/>
</dbReference>
<feature type="transmembrane region" description="Helical" evidence="4">
    <location>
        <begin position="44"/>
        <end position="64"/>
    </location>
</feature>
<dbReference type="Gene3D" id="1.20.1250.20">
    <property type="entry name" value="MFS general substrate transporter like domains"/>
    <property type="match status" value="1"/>
</dbReference>
<keyword evidence="1 4" id="KW-0812">Transmembrane</keyword>
<feature type="transmembrane region" description="Helical" evidence="4">
    <location>
        <begin position="76"/>
        <end position="98"/>
    </location>
</feature>
<dbReference type="InterPro" id="IPR011701">
    <property type="entry name" value="MFS"/>
</dbReference>
<evidence type="ECO:0000256" key="3">
    <source>
        <dbReference type="ARBA" id="ARBA00023136"/>
    </source>
</evidence>
<feature type="transmembrane region" description="Helical" evidence="4">
    <location>
        <begin position="379"/>
        <end position="398"/>
    </location>
</feature>
<reference evidence="6 7" key="1">
    <citation type="submission" date="2011-01" db="EMBL/GenBank/DDBJ databases">
        <authorList>
            <person name="Muzny D."/>
            <person name="Qin X."/>
            <person name="Deng J."/>
            <person name="Jiang H."/>
            <person name="Liu Y."/>
            <person name="Qu J."/>
            <person name="Song X.-Z."/>
            <person name="Zhang L."/>
            <person name="Thornton R."/>
            <person name="Coyle M."/>
            <person name="Francisco L."/>
            <person name="Jackson L."/>
            <person name="Javaid M."/>
            <person name="Korchina V."/>
            <person name="Kovar C."/>
            <person name="Mata R."/>
            <person name="Mathew T."/>
            <person name="Ngo R."/>
            <person name="Nguyen L."/>
            <person name="Nguyen N."/>
            <person name="Okwuonu G."/>
            <person name="Ongeri F."/>
            <person name="Pham C."/>
            <person name="Simmons D."/>
            <person name="Wilczek-Boney K."/>
            <person name="Hale W."/>
            <person name="Jakkamsetti A."/>
            <person name="Pham P."/>
            <person name="Ruth R."/>
            <person name="San Lucas F."/>
            <person name="Warren J."/>
            <person name="Zhang J."/>
            <person name="Zhao Z."/>
            <person name="Zhou C."/>
            <person name="Zhu D."/>
            <person name="Lee S."/>
            <person name="Bess C."/>
            <person name="Blankenburg K."/>
            <person name="Forbes L."/>
            <person name="Fu Q."/>
            <person name="Gubbala S."/>
            <person name="Hirani K."/>
            <person name="Jayaseelan J.C."/>
            <person name="Lara F."/>
            <person name="Munidasa M."/>
            <person name="Palculict T."/>
            <person name="Patil S."/>
            <person name="Pu L.-L."/>
            <person name="Saada N."/>
            <person name="Tang L."/>
            <person name="Weissenberger G."/>
            <person name="Zhu Y."/>
            <person name="Hemphill L."/>
            <person name="Shang Y."/>
            <person name="Youmans B."/>
            <person name="Ayvaz T."/>
            <person name="Ross M."/>
            <person name="Santibanez J."/>
            <person name="Aqrawi P."/>
            <person name="Gross S."/>
            <person name="Joshi V."/>
            <person name="Fowler G."/>
            <person name="Nazareth L."/>
            <person name="Reid J."/>
            <person name="Worley K."/>
            <person name="Petrosino J."/>
            <person name="Highlander S."/>
            <person name="Gibbs R."/>
        </authorList>
    </citation>
    <scope>NUCLEOTIDE SEQUENCE [LARGE SCALE GENOMIC DNA]</scope>
    <source>
        <strain evidence="6 7">ATCC 33394</strain>
    </source>
</reference>
<evidence type="ECO:0000313" key="7">
    <source>
        <dbReference type="Proteomes" id="UP000004088"/>
    </source>
</evidence>
<feature type="transmembrane region" description="Helical" evidence="4">
    <location>
        <begin position="345"/>
        <end position="367"/>
    </location>
</feature>